<evidence type="ECO:0000256" key="4">
    <source>
        <dbReference type="ARBA" id="ARBA00022643"/>
    </source>
</evidence>
<feature type="region of interest" description="Disordered" evidence="8">
    <location>
        <begin position="723"/>
        <end position="752"/>
    </location>
</feature>
<evidence type="ECO:0000256" key="6">
    <source>
        <dbReference type="ARBA" id="ARBA00022857"/>
    </source>
</evidence>
<keyword evidence="6" id="KW-0521">NADP</keyword>
<evidence type="ECO:0000256" key="2">
    <source>
        <dbReference type="ARBA" id="ARBA00001974"/>
    </source>
</evidence>
<dbReference type="InterPro" id="IPR001433">
    <property type="entry name" value="OxRdtase_FAD/NAD-bd"/>
</dbReference>
<keyword evidence="4" id="KW-0288">FMN</keyword>
<keyword evidence="3" id="KW-0285">Flavoprotein</keyword>
<dbReference type="InterPro" id="IPR008254">
    <property type="entry name" value="Flavodoxin/NO_synth"/>
</dbReference>
<keyword evidence="7" id="KW-0560">Oxidoreductase</keyword>
<dbReference type="InterPro" id="IPR001709">
    <property type="entry name" value="Flavoprot_Pyr_Nucl_cyt_Rdtase"/>
</dbReference>
<dbReference type="GO" id="GO:0050660">
    <property type="term" value="F:flavin adenine dinucleotide binding"/>
    <property type="evidence" value="ECO:0007669"/>
    <property type="project" value="TreeGrafter"/>
</dbReference>
<comment type="caution">
    <text evidence="11">The sequence shown here is derived from an EMBL/GenBank/DDBJ whole genome shotgun (WGS) entry which is preliminary data.</text>
</comment>
<evidence type="ECO:0000259" key="9">
    <source>
        <dbReference type="PROSITE" id="PS50902"/>
    </source>
</evidence>
<dbReference type="PANTHER" id="PTHR19384">
    <property type="entry name" value="NITRIC OXIDE SYNTHASE-RELATED"/>
    <property type="match status" value="1"/>
</dbReference>
<dbReference type="Gene3D" id="3.40.50.80">
    <property type="entry name" value="Nucleotide-binding domain of ferredoxin-NADP reductase (FNR) module"/>
    <property type="match status" value="1"/>
</dbReference>
<comment type="cofactor">
    <cofactor evidence="1">
        <name>FMN</name>
        <dbReference type="ChEBI" id="CHEBI:58210"/>
    </cofactor>
</comment>
<evidence type="ECO:0000256" key="5">
    <source>
        <dbReference type="ARBA" id="ARBA00022827"/>
    </source>
</evidence>
<dbReference type="InterPro" id="IPR017938">
    <property type="entry name" value="Riboflavin_synthase-like_b-brl"/>
</dbReference>
<reference evidence="11 12" key="1">
    <citation type="submission" date="2018-05" db="EMBL/GenBank/DDBJ databases">
        <title>Draft genome sequence of Scytalidium lignicola DSM 105466, a ubiquitous saprotrophic fungus.</title>
        <authorList>
            <person name="Buettner E."/>
            <person name="Gebauer A.M."/>
            <person name="Hofrichter M."/>
            <person name="Liers C."/>
            <person name="Kellner H."/>
        </authorList>
    </citation>
    <scope>NUCLEOTIDE SEQUENCE [LARGE SCALE GENOMIC DNA]</scope>
    <source>
        <strain evidence="11 12">DSM 105466</strain>
    </source>
</reference>
<dbReference type="PROSITE" id="PS51384">
    <property type="entry name" value="FAD_FR"/>
    <property type="match status" value="1"/>
</dbReference>
<dbReference type="Gene3D" id="2.40.30.10">
    <property type="entry name" value="Translation factors"/>
    <property type="match status" value="1"/>
</dbReference>
<dbReference type="SUPFAM" id="SSF52343">
    <property type="entry name" value="Ferredoxin reductase-like, C-terminal NADP-linked domain"/>
    <property type="match status" value="1"/>
</dbReference>
<evidence type="ECO:0000313" key="12">
    <source>
        <dbReference type="Proteomes" id="UP000258309"/>
    </source>
</evidence>
<dbReference type="PRINTS" id="PR00371">
    <property type="entry name" value="FPNCR"/>
</dbReference>
<dbReference type="InterPro" id="IPR001094">
    <property type="entry name" value="Flavdoxin-like"/>
</dbReference>
<feature type="non-terminal residue" evidence="11">
    <location>
        <position position="1"/>
    </location>
</feature>
<dbReference type="Gene3D" id="3.40.50.360">
    <property type="match status" value="1"/>
</dbReference>
<dbReference type="OMA" id="CTSITYE"/>
<dbReference type="FunFam" id="3.40.50.360:FF:000036">
    <property type="entry name" value="NADPH--cytochrome P450 reductase"/>
    <property type="match status" value="1"/>
</dbReference>
<dbReference type="PANTHER" id="PTHR19384:SF108">
    <property type="entry name" value="NADPH--CYTOCHROME P450 REDUCTASE"/>
    <property type="match status" value="1"/>
</dbReference>
<dbReference type="Pfam" id="PF00667">
    <property type="entry name" value="FAD_binding_1"/>
    <property type="match status" value="1"/>
</dbReference>
<dbReference type="InterPro" id="IPR029039">
    <property type="entry name" value="Flavoprotein-like_sf"/>
</dbReference>
<evidence type="ECO:0000256" key="7">
    <source>
        <dbReference type="ARBA" id="ARBA00023002"/>
    </source>
</evidence>
<keyword evidence="12" id="KW-1185">Reference proteome</keyword>
<protein>
    <recommendedName>
        <fullName evidence="13">NADPH--hemoprotein reductase</fullName>
    </recommendedName>
</protein>
<sequence>MTYTNSNVILKGILTELTHVEQALALDDVIVLLLIAFCSAGYFSKGGVWNKPNPYNHLWYERPQGIVTTASRTSTRNISTKMSDAHKSVVIFWGSQSGTAEGFAIRLAQECYSRFGLSAMAADLSDYDPSSIGYLSEKQFAVFILSTYGEGDPSDNTGGLWNWLHQSPEISLGNLRYMAFGLGNSSYRFYNRVVDVVVETFNKHGAIALLPVGRADDSKGETEEDFMAWKEKALECFREKLNLQDQEFKYEPKYTIEDMLPSTETAVQSGEPIWRPEYLKVADTYSPVRALPIKISKDLLSTPQRNCLHIELNLAQYPDLKYKTGDHLAIWPINPDTEVSRLLGVLGLEHRKERVIRIAPTDASQKTKLPSLTTIEALFRYYLDICAPVSRETILALCHFAPSTSELEFLSQLGKSKAKYSQLQKTMHITLGRLLQLSTQNSPTTKWSALPISFVLETLPSMMPRYYSVSSSSIVSPRQPSITVMVSTTKLSINTTKASDNLPGESIFGLATNYLLALTRPHPHGLTYRLDGPNNILEGGKIHAMIRRSKFKLPASPSSPLIMIAAGTGLAPFRAFIQERARLKIIGKDIGQMKLFFGCRRDDEDFIYKDELMQIQEELGEETLQIITAFSRDKAEEKVYVQDRIRENEKMVCDMLMEMEATLYICGSAAMGRDVAAIVGNVVKERRQWNDKELKDWVEQRSLKGAFLIDSGPGQDHFQAEIEYEQQHPDSEETESQSEDEEEYDPERISEAREHPLDWHGYARHALVFCRYS</sequence>
<dbReference type="GO" id="GO:0003958">
    <property type="term" value="F:NADPH-hemoprotein reductase activity"/>
    <property type="evidence" value="ECO:0007669"/>
    <property type="project" value="TreeGrafter"/>
</dbReference>
<dbReference type="SUPFAM" id="SSF63380">
    <property type="entry name" value="Riboflavin synthase domain-like"/>
    <property type="match status" value="1"/>
</dbReference>
<feature type="compositionally biased region" description="Acidic residues" evidence="8">
    <location>
        <begin position="732"/>
        <end position="745"/>
    </location>
</feature>
<dbReference type="GO" id="GO:0005829">
    <property type="term" value="C:cytosol"/>
    <property type="evidence" value="ECO:0007669"/>
    <property type="project" value="TreeGrafter"/>
</dbReference>
<evidence type="ECO:0000256" key="3">
    <source>
        <dbReference type="ARBA" id="ARBA00022630"/>
    </source>
</evidence>
<dbReference type="InterPro" id="IPR039261">
    <property type="entry name" value="FNR_nucleotide-bd"/>
</dbReference>
<evidence type="ECO:0000313" key="11">
    <source>
        <dbReference type="EMBL" id="RFU28425.1"/>
    </source>
</evidence>
<evidence type="ECO:0000256" key="1">
    <source>
        <dbReference type="ARBA" id="ARBA00001917"/>
    </source>
</evidence>
<comment type="cofactor">
    <cofactor evidence="2">
        <name>FAD</name>
        <dbReference type="ChEBI" id="CHEBI:57692"/>
    </cofactor>
</comment>
<evidence type="ECO:0000256" key="8">
    <source>
        <dbReference type="SAM" id="MobiDB-lite"/>
    </source>
</evidence>
<proteinExistence type="predicted"/>
<organism evidence="11 12">
    <name type="scientific">Scytalidium lignicola</name>
    <name type="common">Hyphomycete</name>
    <dbReference type="NCBI Taxonomy" id="5539"/>
    <lineage>
        <taxon>Eukaryota</taxon>
        <taxon>Fungi</taxon>
        <taxon>Dikarya</taxon>
        <taxon>Ascomycota</taxon>
        <taxon>Pezizomycotina</taxon>
        <taxon>Leotiomycetes</taxon>
        <taxon>Leotiomycetes incertae sedis</taxon>
        <taxon>Scytalidium</taxon>
    </lineage>
</organism>
<gene>
    <name evidence="11" type="ORF">B7463_g7907</name>
</gene>
<evidence type="ECO:0008006" key="13">
    <source>
        <dbReference type="Google" id="ProtNLM"/>
    </source>
</evidence>
<dbReference type="Gene3D" id="1.20.990.10">
    <property type="entry name" value="NADPH-cytochrome p450 Reductase, Chain A, domain 3"/>
    <property type="match status" value="1"/>
</dbReference>
<dbReference type="SUPFAM" id="SSF52218">
    <property type="entry name" value="Flavoproteins"/>
    <property type="match status" value="1"/>
</dbReference>
<feature type="domain" description="Flavodoxin-like" evidence="9">
    <location>
        <begin position="89"/>
        <end position="234"/>
    </location>
</feature>
<dbReference type="STRING" id="5539.A0A3E2H4W0"/>
<dbReference type="PRINTS" id="PR00369">
    <property type="entry name" value="FLAVODOXIN"/>
</dbReference>
<dbReference type="AlphaFoldDB" id="A0A3E2H4W0"/>
<accession>A0A3E2H4W0</accession>
<keyword evidence="5" id="KW-0274">FAD</keyword>
<feature type="non-terminal residue" evidence="11">
    <location>
        <position position="773"/>
    </location>
</feature>
<feature type="domain" description="FAD-binding FR-type" evidence="10">
    <location>
        <begin position="286"/>
        <end position="554"/>
    </location>
</feature>
<dbReference type="EMBL" id="NCSJ02000164">
    <property type="protein sequence ID" value="RFU28425.1"/>
    <property type="molecule type" value="Genomic_DNA"/>
</dbReference>
<name>A0A3E2H4W0_SCYLI</name>
<dbReference type="PROSITE" id="PS50902">
    <property type="entry name" value="FLAVODOXIN_LIKE"/>
    <property type="match status" value="1"/>
</dbReference>
<dbReference type="GO" id="GO:0010181">
    <property type="term" value="F:FMN binding"/>
    <property type="evidence" value="ECO:0007669"/>
    <property type="project" value="InterPro"/>
</dbReference>
<dbReference type="InterPro" id="IPR017927">
    <property type="entry name" value="FAD-bd_FR_type"/>
</dbReference>
<dbReference type="InterPro" id="IPR003097">
    <property type="entry name" value="CysJ-like_FAD-binding"/>
</dbReference>
<dbReference type="Pfam" id="PF00258">
    <property type="entry name" value="Flavodoxin_1"/>
    <property type="match status" value="1"/>
</dbReference>
<dbReference type="FunFam" id="3.40.50.80:FF:000032">
    <property type="entry name" value="NADPH-dependent diflavin oxidoreductase 1"/>
    <property type="match status" value="1"/>
</dbReference>
<evidence type="ECO:0000259" key="10">
    <source>
        <dbReference type="PROSITE" id="PS51384"/>
    </source>
</evidence>
<dbReference type="Pfam" id="PF00175">
    <property type="entry name" value="NAD_binding_1"/>
    <property type="match status" value="1"/>
</dbReference>
<dbReference type="OrthoDB" id="1856718at2759"/>
<dbReference type="Proteomes" id="UP000258309">
    <property type="component" value="Unassembled WGS sequence"/>
</dbReference>
<dbReference type="InterPro" id="IPR023173">
    <property type="entry name" value="NADPH_Cyt_P450_Rdtase_alpha"/>
</dbReference>